<reference evidence="1 2" key="1">
    <citation type="submission" date="2018-05" db="EMBL/GenBank/DDBJ databases">
        <title>Genomic Encyclopedia of Type Strains, Phase IV (KMG-IV): sequencing the most valuable type-strain genomes for metagenomic binning, comparative biology and taxonomic classification.</title>
        <authorList>
            <person name="Goeker M."/>
        </authorList>
    </citation>
    <scope>NUCLEOTIDE SEQUENCE [LARGE SCALE GENOMIC DNA]</scope>
    <source>
        <strain evidence="1 2">DSM 14263</strain>
    </source>
</reference>
<name>A0A316I4L8_9GAMM</name>
<evidence type="ECO:0000313" key="2">
    <source>
        <dbReference type="Proteomes" id="UP000245812"/>
    </source>
</evidence>
<evidence type="ECO:0000313" key="1">
    <source>
        <dbReference type="EMBL" id="PWK87617.1"/>
    </source>
</evidence>
<gene>
    <name evidence="1" type="ORF">C7456_106110</name>
</gene>
<dbReference type="Proteomes" id="UP000245812">
    <property type="component" value="Unassembled WGS sequence"/>
</dbReference>
<sequence>MPLLPATLRQLDHDQRRTVLASFLGWTLDAFDCFLLVLVIGEIARGFHTGHTRVAGAVADARGASAGALPAA</sequence>
<keyword evidence="2" id="KW-1185">Reference proteome</keyword>
<dbReference type="OrthoDB" id="3690818at2"/>
<dbReference type="RefSeq" id="WP_109723435.1">
    <property type="nucleotide sequence ID" value="NZ_MSZV01000083.1"/>
</dbReference>
<evidence type="ECO:0008006" key="3">
    <source>
        <dbReference type="Google" id="ProtNLM"/>
    </source>
</evidence>
<dbReference type="AlphaFoldDB" id="A0A316I4L8"/>
<organism evidence="1 2">
    <name type="scientific">Fulvimonas soli</name>
    <dbReference type="NCBI Taxonomy" id="155197"/>
    <lineage>
        <taxon>Bacteria</taxon>
        <taxon>Pseudomonadati</taxon>
        <taxon>Pseudomonadota</taxon>
        <taxon>Gammaproteobacteria</taxon>
        <taxon>Lysobacterales</taxon>
        <taxon>Rhodanobacteraceae</taxon>
        <taxon>Fulvimonas</taxon>
    </lineage>
</organism>
<protein>
    <recommendedName>
        <fullName evidence="3">MFS transporter</fullName>
    </recommendedName>
</protein>
<accession>A0A316I4L8</accession>
<proteinExistence type="predicted"/>
<comment type="caution">
    <text evidence="1">The sequence shown here is derived from an EMBL/GenBank/DDBJ whole genome shotgun (WGS) entry which is preliminary data.</text>
</comment>
<dbReference type="EMBL" id="QGHC01000006">
    <property type="protein sequence ID" value="PWK87617.1"/>
    <property type="molecule type" value="Genomic_DNA"/>
</dbReference>